<accession>A0A1I0MLW4</accession>
<keyword evidence="2 5" id="KW-0812">Transmembrane</keyword>
<dbReference type="PANTHER" id="PTHR30520">
    <property type="entry name" value="FORMATE TRANSPORTER-RELATED"/>
    <property type="match status" value="1"/>
</dbReference>
<evidence type="ECO:0000256" key="1">
    <source>
        <dbReference type="ARBA" id="ARBA00004141"/>
    </source>
</evidence>
<dbReference type="STRING" id="355548.SAMN04487945_0152"/>
<feature type="transmembrane region" description="Helical" evidence="5">
    <location>
        <begin position="116"/>
        <end position="136"/>
    </location>
</feature>
<dbReference type="InterPro" id="IPR023271">
    <property type="entry name" value="Aquaporin-like"/>
</dbReference>
<feature type="transmembrane region" description="Helical" evidence="5">
    <location>
        <begin position="61"/>
        <end position="79"/>
    </location>
</feature>
<dbReference type="EMBL" id="FOJA01000001">
    <property type="protein sequence ID" value="SEV88878.1"/>
    <property type="molecule type" value="Genomic_DNA"/>
</dbReference>
<evidence type="ECO:0000256" key="2">
    <source>
        <dbReference type="ARBA" id="ARBA00022692"/>
    </source>
</evidence>
<reference evidence="6 7" key="1">
    <citation type="submission" date="2016-10" db="EMBL/GenBank/DDBJ databases">
        <authorList>
            <person name="de Groot N.N."/>
        </authorList>
    </citation>
    <scope>NUCLEOTIDE SEQUENCE [LARGE SCALE GENOMIC DNA]</scope>
    <source>
        <strain evidence="6 7">CGMCC 1.5337</strain>
    </source>
</reference>
<dbReference type="Pfam" id="PF01226">
    <property type="entry name" value="Form_Nir_trans"/>
    <property type="match status" value="1"/>
</dbReference>
<dbReference type="GO" id="GO:0005886">
    <property type="term" value="C:plasma membrane"/>
    <property type="evidence" value="ECO:0007669"/>
    <property type="project" value="TreeGrafter"/>
</dbReference>
<evidence type="ECO:0000256" key="5">
    <source>
        <dbReference type="SAM" id="Phobius"/>
    </source>
</evidence>
<evidence type="ECO:0000256" key="3">
    <source>
        <dbReference type="ARBA" id="ARBA00022989"/>
    </source>
</evidence>
<comment type="subcellular location">
    <subcellularLocation>
        <location evidence="1">Membrane</location>
        <topology evidence="1">Multi-pass membrane protein</topology>
    </subcellularLocation>
</comment>
<protein>
    <submittedName>
        <fullName evidence="6">Formate/nitrite transporter FocA, FNT family</fullName>
    </submittedName>
</protein>
<name>A0A1I0MLW4_9EURY</name>
<dbReference type="RefSeq" id="WP_089667241.1">
    <property type="nucleotide sequence ID" value="NZ_FOJA01000001.1"/>
</dbReference>
<organism evidence="6 7">
    <name type="scientific">Halobacterium jilantaiense</name>
    <dbReference type="NCBI Taxonomy" id="355548"/>
    <lineage>
        <taxon>Archaea</taxon>
        <taxon>Methanobacteriati</taxon>
        <taxon>Methanobacteriota</taxon>
        <taxon>Stenosarchaea group</taxon>
        <taxon>Halobacteria</taxon>
        <taxon>Halobacteriales</taxon>
        <taxon>Halobacteriaceae</taxon>
        <taxon>Halobacterium</taxon>
    </lineage>
</organism>
<dbReference type="AlphaFoldDB" id="A0A1I0MLW4"/>
<sequence length="262" mass="26906">MSSAPDPEEIFDRAVDEGDRRLDQSTLELLSTSFIAGFTVVFGIVALGIVHAAVEPEFEELAAVAGSLAFAPSLVFLVVGRTELFNENFFDPVAAAFDADDTWLVGPLVRLWTVTLAFNFAGAVALAAFVAVEGAIPSPSVTALVDTAETVAGRQPAAAFGSAVIGGALVALLSFMLQAVDTAGARISLSFMVGFLLALGPFHHVVVTVVHVYVGMLFGGNVGYATLAEVLAVSTAGNLVGGLGLVTLSHVTQVVGARSPGD</sequence>
<dbReference type="OrthoDB" id="176259at2157"/>
<feature type="transmembrane region" description="Helical" evidence="5">
    <location>
        <begin position="226"/>
        <end position="248"/>
    </location>
</feature>
<keyword evidence="3 5" id="KW-1133">Transmembrane helix</keyword>
<evidence type="ECO:0000256" key="4">
    <source>
        <dbReference type="ARBA" id="ARBA00023136"/>
    </source>
</evidence>
<keyword evidence="7" id="KW-1185">Reference proteome</keyword>
<dbReference type="Proteomes" id="UP000198518">
    <property type="component" value="Unassembled WGS sequence"/>
</dbReference>
<dbReference type="PANTHER" id="PTHR30520:SF2">
    <property type="entry name" value="INNER MEMBRANE PROTEIN YFDC"/>
    <property type="match status" value="1"/>
</dbReference>
<evidence type="ECO:0000313" key="6">
    <source>
        <dbReference type="EMBL" id="SEV88878.1"/>
    </source>
</evidence>
<gene>
    <name evidence="6" type="ORF">SAMN04487945_0152</name>
</gene>
<evidence type="ECO:0000313" key="7">
    <source>
        <dbReference type="Proteomes" id="UP000198518"/>
    </source>
</evidence>
<dbReference type="Gene3D" id="1.20.1080.10">
    <property type="entry name" value="Glycerol uptake facilitator protein"/>
    <property type="match status" value="1"/>
</dbReference>
<feature type="transmembrane region" description="Helical" evidence="5">
    <location>
        <begin position="29"/>
        <end position="49"/>
    </location>
</feature>
<proteinExistence type="predicted"/>
<feature type="transmembrane region" description="Helical" evidence="5">
    <location>
        <begin position="156"/>
        <end position="177"/>
    </location>
</feature>
<keyword evidence="4 5" id="KW-0472">Membrane</keyword>
<dbReference type="GO" id="GO:0015499">
    <property type="term" value="F:formate transmembrane transporter activity"/>
    <property type="evidence" value="ECO:0007669"/>
    <property type="project" value="TreeGrafter"/>
</dbReference>
<dbReference type="InterPro" id="IPR000292">
    <property type="entry name" value="For/NO2_transpt"/>
</dbReference>
<feature type="transmembrane region" description="Helical" evidence="5">
    <location>
        <begin position="189"/>
        <end position="214"/>
    </location>
</feature>